<evidence type="ECO:0000256" key="4">
    <source>
        <dbReference type="ARBA" id="ARBA00022989"/>
    </source>
</evidence>
<evidence type="ECO:0000313" key="10">
    <source>
        <dbReference type="Proteomes" id="UP000593765"/>
    </source>
</evidence>
<dbReference type="Proteomes" id="UP000593765">
    <property type="component" value="Chromosome"/>
</dbReference>
<dbReference type="Pfam" id="PF10035">
    <property type="entry name" value="DUF2179"/>
    <property type="match status" value="1"/>
</dbReference>
<evidence type="ECO:0000256" key="6">
    <source>
        <dbReference type="SAM" id="Phobius"/>
    </source>
</evidence>
<evidence type="ECO:0000256" key="1">
    <source>
        <dbReference type="ARBA" id="ARBA00004651"/>
    </source>
</evidence>
<dbReference type="CDD" id="cd16381">
    <property type="entry name" value="YitT_C_like_1"/>
    <property type="match status" value="1"/>
</dbReference>
<keyword evidence="4 6" id="KW-1133">Transmembrane helix</keyword>
<evidence type="ECO:0000259" key="7">
    <source>
        <dbReference type="Pfam" id="PF10035"/>
    </source>
</evidence>
<feature type="domain" description="DUF2179" evidence="7">
    <location>
        <begin position="113"/>
        <end position="163"/>
    </location>
</feature>
<dbReference type="InterPro" id="IPR015867">
    <property type="entry name" value="N-reg_PII/ATP_PRibTrfase_C"/>
</dbReference>
<keyword evidence="2" id="KW-1003">Cell membrane</keyword>
<keyword evidence="5 6" id="KW-0472">Membrane</keyword>
<evidence type="ECO:0000259" key="8">
    <source>
        <dbReference type="Pfam" id="PF18955"/>
    </source>
</evidence>
<dbReference type="GO" id="GO:0005886">
    <property type="term" value="C:plasma membrane"/>
    <property type="evidence" value="ECO:0007669"/>
    <property type="project" value="UniProtKB-SubCell"/>
</dbReference>
<dbReference type="InterPro" id="IPR044035">
    <property type="entry name" value="DUF5698"/>
</dbReference>
<feature type="transmembrane region" description="Helical" evidence="6">
    <location>
        <begin position="67"/>
        <end position="93"/>
    </location>
</feature>
<dbReference type="AlphaFoldDB" id="A0A7M2WYE5"/>
<feature type="transmembrane region" description="Helical" evidence="6">
    <location>
        <begin position="34"/>
        <end position="55"/>
    </location>
</feature>
<evidence type="ECO:0000313" key="9">
    <source>
        <dbReference type="EMBL" id="QOV89851.1"/>
    </source>
</evidence>
<dbReference type="Pfam" id="PF18955">
    <property type="entry name" value="DUF5698"/>
    <property type="match status" value="1"/>
</dbReference>
<proteinExistence type="predicted"/>
<organism evidence="9 10">
    <name type="scientific">Humisphaera borealis</name>
    <dbReference type="NCBI Taxonomy" id="2807512"/>
    <lineage>
        <taxon>Bacteria</taxon>
        <taxon>Pseudomonadati</taxon>
        <taxon>Planctomycetota</taxon>
        <taxon>Phycisphaerae</taxon>
        <taxon>Tepidisphaerales</taxon>
        <taxon>Tepidisphaeraceae</taxon>
        <taxon>Humisphaera</taxon>
    </lineage>
</organism>
<name>A0A7M2WYE5_9BACT</name>
<comment type="subcellular location">
    <subcellularLocation>
        <location evidence="1">Cell membrane</location>
        <topology evidence="1">Multi-pass membrane protein</topology>
    </subcellularLocation>
</comment>
<dbReference type="InterPro" id="IPR022930">
    <property type="entry name" value="UPF0316"/>
</dbReference>
<sequence>MEAIWPALLIFALRITDVSIGTVRMLSAMRGRKYLASCLGLVESGIFIFAISSALKDATGNPYKMVGYAAGFATGTFIGMSLEGWIASGTILARIVTKTPGKALSTALHQAGFGMTSIDGAGHQEDVQLLFIVAPRRRGKELVSIVAELDPEAFMTIDRVSLARGGYFPNLVTQGTFRK</sequence>
<dbReference type="KEGG" id="hbs:IPV69_00305"/>
<accession>A0A7M2WYE5</accession>
<protein>
    <submittedName>
        <fullName evidence="9">DUF2179 domain-containing protein</fullName>
    </submittedName>
</protein>
<gene>
    <name evidence="9" type="ORF">IPV69_00305</name>
</gene>
<dbReference type="EMBL" id="CP063458">
    <property type="protein sequence ID" value="QOV89851.1"/>
    <property type="molecule type" value="Genomic_DNA"/>
</dbReference>
<dbReference type="PANTHER" id="PTHR40060">
    <property type="entry name" value="UPF0316 PROTEIN YEBE"/>
    <property type="match status" value="1"/>
</dbReference>
<keyword evidence="10" id="KW-1185">Reference proteome</keyword>
<evidence type="ECO:0000256" key="5">
    <source>
        <dbReference type="ARBA" id="ARBA00023136"/>
    </source>
</evidence>
<dbReference type="Gene3D" id="3.30.70.120">
    <property type="match status" value="1"/>
</dbReference>
<keyword evidence="3 6" id="KW-0812">Transmembrane</keyword>
<reference evidence="9 10" key="1">
    <citation type="submission" date="2020-10" db="EMBL/GenBank/DDBJ databases">
        <title>Wide distribution of Phycisphaera-like planctomycetes from WD2101 soil group in peatlands and genome analysis of the first cultivated representative.</title>
        <authorList>
            <person name="Dedysh S.N."/>
            <person name="Beletsky A.V."/>
            <person name="Ivanova A."/>
            <person name="Kulichevskaya I.S."/>
            <person name="Suzina N.E."/>
            <person name="Philippov D.A."/>
            <person name="Rakitin A.L."/>
            <person name="Mardanov A.V."/>
            <person name="Ravin N.V."/>
        </authorList>
    </citation>
    <scope>NUCLEOTIDE SEQUENCE [LARGE SCALE GENOMIC DNA]</scope>
    <source>
        <strain evidence="9 10">M1803</strain>
    </source>
</reference>
<dbReference type="InterPro" id="IPR019264">
    <property type="entry name" value="DUF2179"/>
</dbReference>
<dbReference type="RefSeq" id="WP_206292911.1">
    <property type="nucleotide sequence ID" value="NZ_CP063458.1"/>
</dbReference>
<feature type="domain" description="DUF5698" evidence="8">
    <location>
        <begin position="22"/>
        <end position="80"/>
    </location>
</feature>
<dbReference type="PANTHER" id="PTHR40060:SF1">
    <property type="entry name" value="UPF0316 PROTEIN YEBE"/>
    <property type="match status" value="1"/>
</dbReference>
<evidence type="ECO:0000256" key="3">
    <source>
        <dbReference type="ARBA" id="ARBA00022692"/>
    </source>
</evidence>
<evidence type="ECO:0000256" key="2">
    <source>
        <dbReference type="ARBA" id="ARBA00022475"/>
    </source>
</evidence>